<dbReference type="PROSITE" id="PS50059">
    <property type="entry name" value="FKBP_PPIASE"/>
    <property type="match status" value="1"/>
</dbReference>
<sequence>MALVKFDNVATNKYDVEVSVDAKTFNDACDKAYKKNVKKINVPGFRVGKAPRKIIEKMYGATVFYDDAIEAVYPKALSEAIEEAKLDVIAVEALEPVEANTEKGLVFKATCVTKPVVTVKDYKGIKATKTVKTIAAAEVNAEIDKMRERNGRMVTVEDRATKTGDTVNFDFTGAVDGEPFDGGEAENYTLKIGSGQFIPGFEEQMVGKKVGEEFDVKVTFPEEYHAEDLKGKEAVFTCNIHEIKATELPAADDEFAKDVSEFDTLKELKADVKAKLVKAQEQMMEVEVENQLLDTVVENMEGEIPEVMYEKRIDELARDFEYRLSSQGMNMDMYMQYTGMDQKAIREQFRPQAEKQVKTRLALEKIVELENIEPSEEDIEAEYNKLAERYKMEADKVKALVPVEELKKDLAVNKAIDFLKENAEIEEVKVKKTTAKKSTAKKSTKKEDTEDTTEETKEESAETATEEASDAE</sequence>
<keyword evidence="9 12" id="KW-0131">Cell cycle</keyword>
<comment type="subcellular location">
    <subcellularLocation>
        <location evidence="12">Cytoplasm</location>
    </subcellularLocation>
    <text evidence="12">About half TF is bound to the ribosome near the polypeptide exit tunnel while the other half is free in the cytoplasm.</text>
</comment>
<dbReference type="InterPro" id="IPR037041">
    <property type="entry name" value="Trigger_fac_C_sf"/>
</dbReference>
<evidence type="ECO:0000256" key="9">
    <source>
        <dbReference type="ARBA" id="ARBA00023306"/>
    </source>
</evidence>
<evidence type="ECO:0000313" key="18">
    <source>
        <dbReference type="EMBL" id="MBC5787379.1"/>
    </source>
</evidence>
<evidence type="ECO:0000256" key="2">
    <source>
        <dbReference type="ARBA" id="ARBA00005464"/>
    </source>
</evidence>
<feature type="compositionally biased region" description="Basic residues" evidence="16">
    <location>
        <begin position="431"/>
        <end position="444"/>
    </location>
</feature>
<dbReference type="RefSeq" id="WP_186996359.1">
    <property type="nucleotide sequence ID" value="NZ_JACOQK010000001.1"/>
</dbReference>
<dbReference type="Pfam" id="PF05698">
    <property type="entry name" value="Trigger_C"/>
    <property type="match status" value="1"/>
</dbReference>
<dbReference type="InterPro" id="IPR005215">
    <property type="entry name" value="Trig_fac"/>
</dbReference>
<feature type="region of interest" description="Disordered" evidence="16">
    <location>
        <begin position="429"/>
        <end position="472"/>
    </location>
</feature>
<dbReference type="InterPro" id="IPR027304">
    <property type="entry name" value="Trigger_fact/SurA_dom_sf"/>
</dbReference>
<keyword evidence="19" id="KW-1185">Reference proteome</keyword>
<keyword evidence="5 12" id="KW-0132">Cell division</keyword>
<evidence type="ECO:0000256" key="15">
    <source>
        <dbReference type="SAM" id="Coils"/>
    </source>
</evidence>
<evidence type="ECO:0000256" key="13">
    <source>
        <dbReference type="PROSITE-ProRule" id="PRU00277"/>
    </source>
</evidence>
<organism evidence="18 19">
    <name type="scientific">Clostridium facile</name>
    <dbReference type="NCBI Taxonomy" id="2763035"/>
    <lineage>
        <taxon>Bacteria</taxon>
        <taxon>Bacillati</taxon>
        <taxon>Bacillota</taxon>
        <taxon>Clostridia</taxon>
        <taxon>Eubacteriales</taxon>
        <taxon>Clostridiaceae</taxon>
        <taxon>Clostridium</taxon>
    </lineage>
</organism>
<dbReference type="HAMAP" id="MF_00303">
    <property type="entry name" value="Trigger_factor_Tig"/>
    <property type="match status" value="1"/>
</dbReference>
<evidence type="ECO:0000256" key="8">
    <source>
        <dbReference type="ARBA" id="ARBA00023235"/>
    </source>
</evidence>
<name>A0ABR7IQQ3_9CLOT</name>
<proteinExistence type="inferred from homology"/>
<evidence type="ECO:0000256" key="5">
    <source>
        <dbReference type="ARBA" id="ARBA00022618"/>
    </source>
</evidence>
<evidence type="ECO:0000313" key="19">
    <source>
        <dbReference type="Proteomes" id="UP000649151"/>
    </source>
</evidence>
<keyword evidence="7 12" id="KW-0143">Chaperone</keyword>
<dbReference type="SUPFAM" id="SSF109998">
    <property type="entry name" value="Triger factor/SurA peptide-binding domain-like"/>
    <property type="match status" value="1"/>
</dbReference>
<evidence type="ECO:0000259" key="17">
    <source>
        <dbReference type="PROSITE" id="PS50059"/>
    </source>
</evidence>
<feature type="domain" description="PPIase FKBP-type" evidence="17">
    <location>
        <begin position="164"/>
        <end position="249"/>
    </location>
</feature>
<evidence type="ECO:0000256" key="1">
    <source>
        <dbReference type="ARBA" id="ARBA00000971"/>
    </source>
</evidence>
<evidence type="ECO:0000256" key="7">
    <source>
        <dbReference type="ARBA" id="ARBA00023186"/>
    </source>
</evidence>
<gene>
    <name evidence="12" type="primary">tig</name>
    <name evidence="18" type="ORF">H8Z77_04990</name>
</gene>
<evidence type="ECO:0000256" key="3">
    <source>
        <dbReference type="ARBA" id="ARBA00013194"/>
    </source>
</evidence>
<comment type="caution">
    <text evidence="18">The sequence shown here is derived from an EMBL/GenBank/DDBJ whole genome shotgun (WGS) entry which is preliminary data.</text>
</comment>
<reference evidence="18 19" key="1">
    <citation type="submission" date="2020-08" db="EMBL/GenBank/DDBJ databases">
        <title>Genome public.</title>
        <authorList>
            <person name="Liu C."/>
            <person name="Sun Q."/>
        </authorList>
    </citation>
    <scope>NUCLEOTIDE SEQUENCE [LARGE SCALE GENOMIC DNA]</scope>
    <source>
        <strain evidence="18 19">NSJ-27</strain>
    </source>
</reference>
<protein>
    <recommendedName>
        <fullName evidence="4 12">Trigger factor</fullName>
        <shortName evidence="12">TF</shortName>
        <ecNumber evidence="3 12">5.2.1.8</ecNumber>
    </recommendedName>
    <alternativeName>
        <fullName evidence="11 12">PPIase</fullName>
    </alternativeName>
</protein>
<dbReference type="SUPFAM" id="SSF54534">
    <property type="entry name" value="FKBP-like"/>
    <property type="match status" value="1"/>
</dbReference>
<evidence type="ECO:0000256" key="4">
    <source>
        <dbReference type="ARBA" id="ARBA00016902"/>
    </source>
</evidence>
<keyword evidence="12" id="KW-0963">Cytoplasm</keyword>
<dbReference type="InterPro" id="IPR036611">
    <property type="entry name" value="Trigger_fac_ribosome-bd_sf"/>
</dbReference>
<dbReference type="Proteomes" id="UP000649151">
    <property type="component" value="Unassembled WGS sequence"/>
</dbReference>
<accession>A0ABR7IQQ3</accession>
<keyword evidence="15" id="KW-0175">Coiled coil</keyword>
<evidence type="ECO:0000256" key="10">
    <source>
        <dbReference type="ARBA" id="ARBA00024849"/>
    </source>
</evidence>
<dbReference type="Gene3D" id="3.30.70.1050">
    <property type="entry name" value="Trigger factor ribosome-binding domain"/>
    <property type="match status" value="1"/>
</dbReference>
<comment type="function">
    <text evidence="10 12">Involved in protein export. Acts as a chaperone by maintaining the newly synthesized protein in an open conformation. Functions as a peptidyl-prolyl cis-trans isomerase.</text>
</comment>
<dbReference type="Pfam" id="PF00254">
    <property type="entry name" value="FKBP_C"/>
    <property type="match status" value="1"/>
</dbReference>
<comment type="domain">
    <text evidence="12">Consists of 3 domains; the N-terminus binds the ribosome, the middle domain has PPIase activity, while the C-terminus has intrinsic chaperone activity on its own.</text>
</comment>
<comment type="catalytic activity">
    <reaction evidence="1 12 13">
        <text>[protein]-peptidylproline (omega=180) = [protein]-peptidylproline (omega=0)</text>
        <dbReference type="Rhea" id="RHEA:16237"/>
        <dbReference type="Rhea" id="RHEA-COMP:10747"/>
        <dbReference type="Rhea" id="RHEA-COMP:10748"/>
        <dbReference type="ChEBI" id="CHEBI:83833"/>
        <dbReference type="ChEBI" id="CHEBI:83834"/>
        <dbReference type="EC" id="5.2.1.8"/>
    </reaction>
</comment>
<evidence type="ECO:0000256" key="11">
    <source>
        <dbReference type="ARBA" id="ARBA00029986"/>
    </source>
</evidence>
<dbReference type="GO" id="GO:0003755">
    <property type="term" value="F:peptidyl-prolyl cis-trans isomerase activity"/>
    <property type="evidence" value="ECO:0007669"/>
    <property type="project" value="UniProtKB-EC"/>
</dbReference>
<dbReference type="InterPro" id="IPR046357">
    <property type="entry name" value="PPIase_dom_sf"/>
</dbReference>
<dbReference type="Gene3D" id="1.10.3120.10">
    <property type="entry name" value="Trigger factor, C-terminal domain"/>
    <property type="match status" value="1"/>
</dbReference>
<dbReference type="SUPFAM" id="SSF102735">
    <property type="entry name" value="Trigger factor ribosome-binding domain"/>
    <property type="match status" value="1"/>
</dbReference>
<dbReference type="Pfam" id="PF05697">
    <property type="entry name" value="Trigger_N"/>
    <property type="match status" value="1"/>
</dbReference>
<evidence type="ECO:0000256" key="6">
    <source>
        <dbReference type="ARBA" id="ARBA00023110"/>
    </source>
</evidence>
<dbReference type="PIRSF" id="PIRSF003095">
    <property type="entry name" value="Trigger_factor"/>
    <property type="match status" value="1"/>
</dbReference>
<dbReference type="InterPro" id="IPR008881">
    <property type="entry name" value="Trigger_fac_ribosome-bd_bac"/>
</dbReference>
<feature type="coiled-coil region" evidence="15">
    <location>
        <begin position="262"/>
        <end position="289"/>
    </location>
</feature>
<dbReference type="InterPro" id="IPR001179">
    <property type="entry name" value="PPIase_FKBP_dom"/>
</dbReference>
<dbReference type="EC" id="5.2.1.8" evidence="3 12"/>
<dbReference type="Gene3D" id="3.10.50.40">
    <property type="match status" value="1"/>
</dbReference>
<dbReference type="PANTHER" id="PTHR30560:SF3">
    <property type="entry name" value="TRIGGER FACTOR-LIKE PROTEIN TIG, CHLOROPLASTIC"/>
    <property type="match status" value="1"/>
</dbReference>
<evidence type="ECO:0000256" key="16">
    <source>
        <dbReference type="SAM" id="MobiDB-lite"/>
    </source>
</evidence>
<evidence type="ECO:0000256" key="14">
    <source>
        <dbReference type="RuleBase" id="RU003914"/>
    </source>
</evidence>
<dbReference type="EMBL" id="JACOQK010000001">
    <property type="protein sequence ID" value="MBC5787379.1"/>
    <property type="molecule type" value="Genomic_DNA"/>
</dbReference>
<dbReference type="InterPro" id="IPR008880">
    <property type="entry name" value="Trigger_fac_C"/>
</dbReference>
<keyword evidence="8 12" id="KW-0413">Isomerase</keyword>
<keyword evidence="6 12" id="KW-0697">Rotamase</keyword>
<dbReference type="NCBIfam" id="TIGR00115">
    <property type="entry name" value="tig"/>
    <property type="match status" value="1"/>
</dbReference>
<dbReference type="PANTHER" id="PTHR30560">
    <property type="entry name" value="TRIGGER FACTOR CHAPERONE AND PEPTIDYL-PROLYL CIS/TRANS ISOMERASE"/>
    <property type="match status" value="1"/>
</dbReference>
<evidence type="ECO:0000256" key="12">
    <source>
        <dbReference type="HAMAP-Rule" id="MF_00303"/>
    </source>
</evidence>
<comment type="similarity">
    <text evidence="2 12 14">Belongs to the FKBP-type PPIase family. Tig subfamily.</text>
</comment>